<dbReference type="RefSeq" id="WP_005193307.1">
    <property type="nucleotide sequence ID" value="NZ_CP045804.1"/>
</dbReference>
<dbReference type="InterPro" id="IPR001633">
    <property type="entry name" value="EAL_dom"/>
</dbReference>
<dbReference type="SUPFAM" id="SSF141868">
    <property type="entry name" value="EAL domain-like"/>
    <property type="match status" value="1"/>
</dbReference>
<sequence length="430" mass="46261">MRAPVRYWLMLTDVTYSGSGGGGGDGDTCSRSTLNKVAVAVTCDPYQRVAFTHGPARALSAAQASTRAIAHDLGSAAKFTQTGETTWRYVVDLPDDPDEHDALLQHLVRLSTCGDDDPDGLYLDCCAGFAVGPHLPAATTDHDLAEYASAALSLCLRSTDRIRFAENESRAEVRDGLTLAHRLRLSSAADFPLVYQPIVRLSDRQVMGFEALLRWRPDQDVLTPDHFMEEAEASSLILDIGLMTIPVIIETFANTLAPLCASDEPFVTINLSSRQLTDPALAGYIGRTLDNFSVDPGRLWIELREDAAIQNDSSTSKVIDQLHQLGCRISIDDLGSGYSALSYIRDLPVDVLKIDRDLINQVTCDPVSAAVVDAICQMCKAVGIHIVAEGIESEDILPVLHGFGIGYGQGYLFGHPTAAAALAGRTATAG</sequence>
<dbReference type="SMART" id="SM00052">
    <property type="entry name" value="EAL"/>
    <property type="match status" value="1"/>
</dbReference>
<dbReference type="CDD" id="cd01948">
    <property type="entry name" value="EAL"/>
    <property type="match status" value="1"/>
</dbReference>
<accession>A0A857LTM9</accession>
<proteinExistence type="predicted"/>
<name>A0A857LTM9_9ACTN</name>
<protein>
    <submittedName>
        <fullName evidence="1">EAL domain-containing protein</fullName>
    </submittedName>
</protein>
<gene>
    <name evidence="1" type="ORF">GII30_21390</name>
</gene>
<dbReference type="PANTHER" id="PTHR33121">
    <property type="entry name" value="CYCLIC DI-GMP PHOSPHODIESTERASE PDEF"/>
    <property type="match status" value="1"/>
</dbReference>
<dbReference type="Pfam" id="PF00563">
    <property type="entry name" value="EAL"/>
    <property type="match status" value="1"/>
</dbReference>
<dbReference type="GO" id="GO:0071111">
    <property type="term" value="F:cyclic-guanylate-specific phosphodiesterase activity"/>
    <property type="evidence" value="ECO:0007669"/>
    <property type="project" value="InterPro"/>
</dbReference>
<dbReference type="PANTHER" id="PTHR33121:SF70">
    <property type="entry name" value="SIGNALING PROTEIN YKOW"/>
    <property type="match status" value="1"/>
</dbReference>
<dbReference type="InterPro" id="IPR035919">
    <property type="entry name" value="EAL_sf"/>
</dbReference>
<reference evidence="1" key="1">
    <citation type="journal article" date="2021" name="Nat. Microbiol.">
        <title>Cocultivation of an ultrasmall environmental parasitic bacterium with lytic ability against bacteria associated with wastewater foams.</title>
        <authorList>
            <person name="Batinovic S."/>
            <person name="Rose J.J.A."/>
            <person name="Ratcliffe J."/>
            <person name="Seviour R.J."/>
            <person name="Petrovski S."/>
        </authorList>
    </citation>
    <scope>NUCLEOTIDE SEQUENCE</scope>
    <source>
        <strain evidence="1">CON44</strain>
    </source>
</reference>
<dbReference type="AlphaFoldDB" id="A0A857LTM9"/>
<dbReference type="EMBL" id="CP045810">
    <property type="protein sequence ID" value="QHN41373.1"/>
    <property type="molecule type" value="Genomic_DNA"/>
</dbReference>
<dbReference type="Gene3D" id="3.20.20.450">
    <property type="entry name" value="EAL domain"/>
    <property type="match status" value="1"/>
</dbReference>
<organism evidence="1">
    <name type="scientific">Gordonia amarae</name>
    <dbReference type="NCBI Taxonomy" id="36821"/>
    <lineage>
        <taxon>Bacteria</taxon>
        <taxon>Bacillati</taxon>
        <taxon>Actinomycetota</taxon>
        <taxon>Actinomycetes</taxon>
        <taxon>Mycobacteriales</taxon>
        <taxon>Gordoniaceae</taxon>
        <taxon>Gordonia</taxon>
    </lineage>
</organism>
<dbReference type="PROSITE" id="PS50883">
    <property type="entry name" value="EAL"/>
    <property type="match status" value="1"/>
</dbReference>
<dbReference type="InterPro" id="IPR050706">
    <property type="entry name" value="Cyclic-di-GMP_PDE-like"/>
</dbReference>
<evidence type="ECO:0000313" key="1">
    <source>
        <dbReference type="EMBL" id="QHN41373.1"/>
    </source>
</evidence>